<gene>
    <name evidence="3" type="ORF">DET50_13115</name>
</gene>
<accession>A0A366G0T2</accession>
<reference evidence="3 4" key="1">
    <citation type="submission" date="2018-06" db="EMBL/GenBank/DDBJ databases">
        <title>Freshwater and sediment microbial communities from various areas in North America, analyzing microbe dynamics in response to fracking.</title>
        <authorList>
            <person name="Lamendella R."/>
        </authorList>
    </citation>
    <scope>NUCLEOTIDE SEQUENCE [LARGE SCALE GENOMIC DNA]</scope>
    <source>
        <strain evidence="3 4">114J</strain>
    </source>
</reference>
<evidence type="ECO:0000313" key="4">
    <source>
        <dbReference type="Proteomes" id="UP000252995"/>
    </source>
</evidence>
<dbReference type="OrthoDB" id="9151209at2"/>
<comment type="caution">
    <text evidence="3">The sequence shown here is derived from an EMBL/GenBank/DDBJ whole genome shotgun (WGS) entry which is preliminary data.</text>
</comment>
<feature type="transmembrane region" description="Helical" evidence="2">
    <location>
        <begin position="25"/>
        <end position="47"/>
    </location>
</feature>
<evidence type="ECO:0000256" key="1">
    <source>
        <dbReference type="SAM" id="Coils"/>
    </source>
</evidence>
<dbReference type="STRING" id="379482.SAMN04487961_3027"/>
<keyword evidence="2" id="KW-0472">Membrane</keyword>
<keyword evidence="1" id="KW-0175">Coiled coil</keyword>
<dbReference type="Proteomes" id="UP000252995">
    <property type="component" value="Unassembled WGS sequence"/>
</dbReference>
<feature type="coiled-coil region" evidence="1">
    <location>
        <begin position="84"/>
        <end position="111"/>
    </location>
</feature>
<evidence type="ECO:0000256" key="2">
    <source>
        <dbReference type="SAM" id="Phobius"/>
    </source>
</evidence>
<organism evidence="3 4">
    <name type="scientific">Marinobacter pelagius</name>
    <dbReference type="NCBI Taxonomy" id="379482"/>
    <lineage>
        <taxon>Bacteria</taxon>
        <taxon>Pseudomonadati</taxon>
        <taxon>Pseudomonadota</taxon>
        <taxon>Gammaproteobacteria</taxon>
        <taxon>Pseudomonadales</taxon>
        <taxon>Marinobacteraceae</taxon>
        <taxon>Marinobacter</taxon>
    </lineage>
</organism>
<dbReference type="EMBL" id="QNRO01000031">
    <property type="protein sequence ID" value="RBP20564.1"/>
    <property type="molecule type" value="Genomic_DNA"/>
</dbReference>
<name>A0A366G0T2_9GAMM</name>
<evidence type="ECO:0000313" key="3">
    <source>
        <dbReference type="EMBL" id="RBP20564.1"/>
    </source>
</evidence>
<protein>
    <submittedName>
        <fullName evidence="3">MSHA biogenesis protein MshJ</fullName>
    </submittedName>
</protein>
<dbReference type="RefSeq" id="WP_113864156.1">
    <property type="nucleotide sequence ID" value="NZ_QNRO01000031.1"/>
</dbReference>
<keyword evidence="2" id="KW-1133">Transmembrane helix</keyword>
<proteinExistence type="predicted"/>
<sequence length="228" mass="25310">MSDARQSGLAGLGDWFNDRPARERVLLLVTGLVVVLFAGWELALAPVSQEIRSLESRRVLAETRQTDLLTRQQELEQILAQDPSAELRQRLEQRQSRLDQLDQQVAETADQLIAPRAMVALLREILAAQDNLTLLALELKTPEPVYADSGSGTGEAGGKQPEPLLFAHSVELRVQGGYLDVLAYLERLEAMDDRLGWVRLSYDATSWPAGEAVIEVRTLSLEKAWLGV</sequence>
<dbReference type="AlphaFoldDB" id="A0A366G0T2"/>
<keyword evidence="2" id="KW-0812">Transmembrane</keyword>